<keyword evidence="5" id="KW-0677">Repeat</keyword>
<comment type="catalytic activity">
    <reaction evidence="6 8">
        <text>L-arginyl-[protein] + NAD(+) = N(omega)-(ADP-D-ribosyl)-L-arginyl-[protein] + nicotinamide + H(+)</text>
        <dbReference type="Rhea" id="RHEA:19149"/>
        <dbReference type="Rhea" id="RHEA-COMP:10532"/>
        <dbReference type="Rhea" id="RHEA-COMP:15087"/>
        <dbReference type="ChEBI" id="CHEBI:15378"/>
        <dbReference type="ChEBI" id="CHEBI:17154"/>
        <dbReference type="ChEBI" id="CHEBI:29965"/>
        <dbReference type="ChEBI" id="CHEBI:57540"/>
        <dbReference type="ChEBI" id="CHEBI:142554"/>
        <dbReference type="EC" id="2.4.2.31"/>
    </reaction>
</comment>
<feature type="non-terminal residue" evidence="9">
    <location>
        <position position="1"/>
    </location>
</feature>
<dbReference type="Gene3D" id="2.120.10.30">
    <property type="entry name" value="TolB, C-terminal domain"/>
    <property type="match status" value="2"/>
</dbReference>
<dbReference type="Proteomes" id="UP000676336">
    <property type="component" value="Unassembled WGS sequence"/>
</dbReference>
<sequence>ASLYGHVNRLLMSATCRINRFGDIDTSNRRRTPVSDYRSEKLVSFEKALEPIVPYIDQLPLHMEKAKRCCRFPSEHGLTQDQSAAVYIYTMEWDGTTLYRVLNNALRSENELALKMWFPYLQLFNTALDKLPTVKQAVWRGVPLDIGKNFIKDQIVTWWSINSCSSSPKVIKTFLGKSQKSTLFLVEAINGKNVSGYTEFENEDEVILRIGTKFRVQGDPLFQSNGSYIVHLIAVEGSNDQPPAASNNTDTSLMLNIPVNARWAQNSVTVAGGNGKGSATNQLYWPYGLFIDKDQTVIIADCSNHRILQWKTSDRNGQVVAGGNNCGDGLNQLHGPTDVLIDKETDNLILCDELNRRVVQWSRHGDTPQREILIDNIKCWGLAMDDQRYLYVSDTEKHEVRRYQLGEKRGIVVAGGNGQGSGLNQLKYPTYLFVDRQQNVYVADNENHRVMKWNKGAKEGTIVAGSQHEGNSPTQLSGPYGIFVDARGTLYVSDSGNNRVMRWPQEAKRGTVLVGGNSEAAEANQLNAPVGLSFDQRGNLYVVDCKNHRVQRFSIE</sequence>
<dbReference type="PROSITE" id="PS51125">
    <property type="entry name" value="NHL"/>
    <property type="match status" value="2"/>
</dbReference>
<keyword evidence="2 8" id="KW-0328">Glycosyltransferase</keyword>
<keyword evidence="8" id="KW-0521">NADP</keyword>
<dbReference type="GO" id="GO:0106274">
    <property type="term" value="F:NAD+-protein-arginine ADP-ribosyltransferase activity"/>
    <property type="evidence" value="ECO:0007669"/>
    <property type="project" value="UniProtKB-EC"/>
</dbReference>
<name>A0A8S2UB18_9BILA</name>
<evidence type="ECO:0000256" key="2">
    <source>
        <dbReference type="ARBA" id="ARBA00022676"/>
    </source>
</evidence>
<dbReference type="InterPro" id="IPR000768">
    <property type="entry name" value="ART"/>
</dbReference>
<organism evidence="9 10">
    <name type="scientific">Rotaria magnacalcarata</name>
    <dbReference type="NCBI Taxonomy" id="392030"/>
    <lineage>
        <taxon>Eukaryota</taxon>
        <taxon>Metazoa</taxon>
        <taxon>Spiralia</taxon>
        <taxon>Gnathifera</taxon>
        <taxon>Rotifera</taxon>
        <taxon>Eurotatoria</taxon>
        <taxon>Bdelloidea</taxon>
        <taxon>Philodinida</taxon>
        <taxon>Philodinidae</taxon>
        <taxon>Rotaria</taxon>
    </lineage>
</organism>
<protein>
    <recommendedName>
        <fullName evidence="8">NAD(P)(+)--arginine ADP-ribosyltransferase</fullName>
        <ecNumber evidence="8">2.4.2.31</ecNumber>
    </recommendedName>
    <alternativeName>
        <fullName evidence="8">Mono(ADP-ribosyl)transferase</fullName>
    </alternativeName>
</protein>
<comment type="caution">
    <text evidence="9">The sequence shown here is derived from an EMBL/GenBank/DDBJ whole genome shotgun (WGS) entry which is preliminary data.</text>
</comment>
<dbReference type="GO" id="GO:0016779">
    <property type="term" value="F:nucleotidyltransferase activity"/>
    <property type="evidence" value="ECO:0007669"/>
    <property type="project" value="UniProtKB-KW"/>
</dbReference>
<evidence type="ECO:0000256" key="8">
    <source>
        <dbReference type="RuleBase" id="RU361228"/>
    </source>
</evidence>
<evidence type="ECO:0000256" key="1">
    <source>
        <dbReference type="ARBA" id="ARBA00009558"/>
    </source>
</evidence>
<evidence type="ECO:0000256" key="7">
    <source>
        <dbReference type="PROSITE-ProRule" id="PRU00504"/>
    </source>
</evidence>
<keyword evidence="4" id="KW-0548">Nucleotidyltransferase</keyword>
<evidence type="ECO:0000313" key="9">
    <source>
        <dbReference type="EMBL" id="CAF4334034.1"/>
    </source>
</evidence>
<dbReference type="SUPFAM" id="SSF56399">
    <property type="entry name" value="ADP-ribosylation"/>
    <property type="match status" value="1"/>
</dbReference>
<evidence type="ECO:0000256" key="6">
    <source>
        <dbReference type="ARBA" id="ARBA00047597"/>
    </source>
</evidence>
<accession>A0A8S2UB18</accession>
<comment type="similarity">
    <text evidence="1 8">Belongs to the Arg-specific ADP-ribosyltransferase family.</text>
</comment>
<dbReference type="Pfam" id="PF01129">
    <property type="entry name" value="ART"/>
    <property type="match status" value="1"/>
</dbReference>
<dbReference type="PROSITE" id="PS51996">
    <property type="entry name" value="TR_MART"/>
    <property type="match status" value="1"/>
</dbReference>
<keyword evidence="3 8" id="KW-0808">Transferase</keyword>
<dbReference type="Pfam" id="PF01436">
    <property type="entry name" value="NHL"/>
    <property type="match status" value="1"/>
</dbReference>
<dbReference type="PANTHER" id="PTHR24104">
    <property type="entry name" value="E3 UBIQUITIN-PROTEIN LIGASE NHLRC1-RELATED"/>
    <property type="match status" value="1"/>
</dbReference>
<evidence type="ECO:0000313" key="10">
    <source>
        <dbReference type="Proteomes" id="UP000676336"/>
    </source>
</evidence>
<dbReference type="GO" id="GO:0008270">
    <property type="term" value="F:zinc ion binding"/>
    <property type="evidence" value="ECO:0007669"/>
    <property type="project" value="UniProtKB-KW"/>
</dbReference>
<evidence type="ECO:0000256" key="5">
    <source>
        <dbReference type="ARBA" id="ARBA00022737"/>
    </source>
</evidence>
<evidence type="ECO:0000256" key="3">
    <source>
        <dbReference type="ARBA" id="ARBA00022679"/>
    </source>
</evidence>
<dbReference type="SUPFAM" id="SSF63825">
    <property type="entry name" value="YWTD domain"/>
    <property type="match status" value="1"/>
</dbReference>
<dbReference type="InterPro" id="IPR011042">
    <property type="entry name" value="6-blade_b-propeller_TolB-like"/>
</dbReference>
<dbReference type="Gene3D" id="3.90.176.10">
    <property type="entry name" value="Toxin ADP-ribosyltransferase, Chain A, domain 1"/>
    <property type="match status" value="1"/>
</dbReference>
<dbReference type="EMBL" id="CAJOBI010043088">
    <property type="protein sequence ID" value="CAF4334034.1"/>
    <property type="molecule type" value="Genomic_DNA"/>
</dbReference>
<feature type="repeat" description="NHL" evidence="7">
    <location>
        <begin position="521"/>
        <end position="556"/>
    </location>
</feature>
<dbReference type="PANTHER" id="PTHR24104:SF25">
    <property type="entry name" value="PROTEIN LIN-41"/>
    <property type="match status" value="1"/>
</dbReference>
<reference evidence="9" key="1">
    <citation type="submission" date="2021-02" db="EMBL/GenBank/DDBJ databases">
        <authorList>
            <person name="Nowell W R."/>
        </authorList>
    </citation>
    <scope>NUCLEOTIDE SEQUENCE</scope>
</reference>
<dbReference type="InterPro" id="IPR050952">
    <property type="entry name" value="TRIM-NHL_E3_ligases"/>
</dbReference>
<proteinExistence type="inferred from homology"/>
<feature type="repeat" description="NHL" evidence="7">
    <location>
        <begin position="420"/>
        <end position="456"/>
    </location>
</feature>
<dbReference type="EC" id="2.4.2.31" evidence="8"/>
<dbReference type="CDD" id="cd05819">
    <property type="entry name" value="NHL"/>
    <property type="match status" value="1"/>
</dbReference>
<keyword evidence="8" id="KW-0520">NAD</keyword>
<gene>
    <name evidence="9" type="ORF">SMN809_LOCUS27506</name>
</gene>
<evidence type="ECO:0000256" key="4">
    <source>
        <dbReference type="ARBA" id="ARBA00022695"/>
    </source>
</evidence>
<dbReference type="AlphaFoldDB" id="A0A8S2UB18"/>
<dbReference type="InterPro" id="IPR001258">
    <property type="entry name" value="NHL_repeat"/>
</dbReference>